<protein>
    <recommendedName>
        <fullName evidence="5">RING-type domain-containing protein</fullName>
    </recommendedName>
</protein>
<dbReference type="SUPFAM" id="SSF57850">
    <property type="entry name" value="RING/U-box"/>
    <property type="match status" value="1"/>
</dbReference>
<dbReference type="Gene3D" id="3.30.40.10">
    <property type="entry name" value="Zinc/RING finger domain, C3HC4 (zinc finger)"/>
    <property type="match status" value="1"/>
</dbReference>
<dbReference type="SUPFAM" id="SSF48403">
    <property type="entry name" value="Ankyrin repeat"/>
    <property type="match status" value="1"/>
</dbReference>
<keyword evidence="2 3" id="KW-0040">ANK repeat</keyword>
<dbReference type="PRINTS" id="PR01415">
    <property type="entry name" value="ANKYRIN"/>
</dbReference>
<feature type="repeat" description="ANK" evidence="3">
    <location>
        <begin position="206"/>
        <end position="238"/>
    </location>
</feature>
<dbReference type="InterPro" id="IPR013083">
    <property type="entry name" value="Znf_RING/FYVE/PHD"/>
</dbReference>
<dbReference type="GO" id="GO:0008270">
    <property type="term" value="F:zinc ion binding"/>
    <property type="evidence" value="ECO:0007669"/>
    <property type="project" value="UniProtKB-KW"/>
</dbReference>
<dbReference type="PANTHER" id="PTHR24198">
    <property type="entry name" value="ANKYRIN REPEAT AND PROTEIN KINASE DOMAIN-CONTAINING PROTEIN"/>
    <property type="match status" value="1"/>
</dbReference>
<dbReference type="EMBL" id="VJMI01019758">
    <property type="protein sequence ID" value="KAF0706506.1"/>
    <property type="molecule type" value="Genomic_DNA"/>
</dbReference>
<dbReference type="PROSITE" id="PS50089">
    <property type="entry name" value="ZF_RING_2"/>
    <property type="match status" value="1"/>
</dbReference>
<dbReference type="SMART" id="SM00248">
    <property type="entry name" value="ANK"/>
    <property type="match status" value="4"/>
</dbReference>
<dbReference type="Proteomes" id="UP000469452">
    <property type="component" value="Unassembled WGS sequence"/>
</dbReference>
<dbReference type="InterPro" id="IPR036770">
    <property type="entry name" value="Ankyrin_rpt-contain_sf"/>
</dbReference>
<evidence type="ECO:0000313" key="7">
    <source>
        <dbReference type="Proteomes" id="UP000469452"/>
    </source>
</evidence>
<evidence type="ECO:0000256" key="3">
    <source>
        <dbReference type="PROSITE-ProRule" id="PRU00023"/>
    </source>
</evidence>
<gene>
    <name evidence="6" type="ORF">AaE_014073</name>
</gene>
<evidence type="ECO:0000256" key="4">
    <source>
        <dbReference type="PROSITE-ProRule" id="PRU00175"/>
    </source>
</evidence>
<dbReference type="InterPro" id="IPR001841">
    <property type="entry name" value="Znf_RING"/>
</dbReference>
<dbReference type="InterPro" id="IPR002110">
    <property type="entry name" value="Ankyrin_rpt"/>
</dbReference>
<dbReference type="PROSITE" id="PS50297">
    <property type="entry name" value="ANK_REP_REGION"/>
    <property type="match status" value="2"/>
</dbReference>
<dbReference type="Pfam" id="PF13920">
    <property type="entry name" value="zf-C3HC4_3"/>
    <property type="match status" value="1"/>
</dbReference>
<dbReference type="Pfam" id="PF12796">
    <property type="entry name" value="Ank_2"/>
    <property type="match status" value="2"/>
</dbReference>
<dbReference type="VEuPathDB" id="FungiDB:H257_08632"/>
<keyword evidence="4" id="KW-0479">Metal-binding</keyword>
<sequence length="372" mass="41096">MGNNIAKLAQDEYWDEVKNRILMRTVEDVNSTAGVVRYAWLEWTALCFASWKGQLEITSLLLHYRGIEINKANSDGNTPLHEAAKHSHVDIVVLLMNAGANPHVTNHDGLKPLDLASDNDITYFLGMCMLPVAVCAERCEWREVKRRLRARQISDINASFGEVESIPLSSNGWSLLTFATLHHQVDIATLLIRYKHIDVNFANRADGTTALHEAAAQSHVELVKLLLSAGADTSQRNAVSFQYHSAAGQVAYDVATSPDAQNLLIESTVAGFNTPTDVQTCAHCTYVNPATHVACQICGLDLNPEAKKTSNVDELLERIHALEEANLCAICQEYVKDTVFGCGHETCATCAAKLTECPHCRILIVTRIRRYI</sequence>
<dbReference type="PROSITE" id="PS50088">
    <property type="entry name" value="ANK_REPEAT"/>
    <property type="match status" value="2"/>
</dbReference>
<feature type="repeat" description="ANK" evidence="3">
    <location>
        <begin position="75"/>
        <end position="107"/>
    </location>
</feature>
<name>A0A6A4Z8I3_APHAT</name>
<feature type="domain" description="RING-type" evidence="5">
    <location>
        <begin position="328"/>
        <end position="361"/>
    </location>
</feature>
<dbReference type="PANTHER" id="PTHR24198:SF194">
    <property type="entry name" value="INVERSIN-A"/>
    <property type="match status" value="1"/>
</dbReference>
<organism evidence="6 7">
    <name type="scientific">Aphanomyces astaci</name>
    <name type="common">Crayfish plague agent</name>
    <dbReference type="NCBI Taxonomy" id="112090"/>
    <lineage>
        <taxon>Eukaryota</taxon>
        <taxon>Sar</taxon>
        <taxon>Stramenopiles</taxon>
        <taxon>Oomycota</taxon>
        <taxon>Saprolegniomycetes</taxon>
        <taxon>Saprolegniales</taxon>
        <taxon>Verrucalvaceae</taxon>
        <taxon>Aphanomyces</taxon>
    </lineage>
</organism>
<comment type="caution">
    <text evidence="6">The sequence shown here is derived from an EMBL/GenBank/DDBJ whole genome shotgun (WGS) entry which is preliminary data.</text>
</comment>
<accession>A0A6A4Z8I3</accession>
<reference evidence="6 7" key="1">
    <citation type="submission" date="2019-06" db="EMBL/GenBank/DDBJ databases">
        <title>Genomics analysis of Aphanomyces spp. identifies a new class of oomycete effector associated with host adaptation.</title>
        <authorList>
            <person name="Gaulin E."/>
        </authorList>
    </citation>
    <scope>NUCLEOTIDE SEQUENCE [LARGE SCALE GENOMIC DNA]</scope>
    <source>
        <strain evidence="6 7">E</strain>
    </source>
</reference>
<evidence type="ECO:0000256" key="1">
    <source>
        <dbReference type="ARBA" id="ARBA00022737"/>
    </source>
</evidence>
<dbReference type="Gene3D" id="1.25.40.20">
    <property type="entry name" value="Ankyrin repeat-containing domain"/>
    <property type="match status" value="2"/>
</dbReference>
<keyword evidence="4" id="KW-0862">Zinc</keyword>
<evidence type="ECO:0000256" key="2">
    <source>
        <dbReference type="ARBA" id="ARBA00023043"/>
    </source>
</evidence>
<keyword evidence="4" id="KW-0863">Zinc-finger</keyword>
<keyword evidence="1" id="KW-0677">Repeat</keyword>
<dbReference type="AlphaFoldDB" id="A0A6A4Z8I3"/>
<evidence type="ECO:0000259" key="5">
    <source>
        <dbReference type="PROSITE" id="PS50089"/>
    </source>
</evidence>
<proteinExistence type="predicted"/>
<evidence type="ECO:0000313" key="6">
    <source>
        <dbReference type="EMBL" id="KAF0706506.1"/>
    </source>
</evidence>